<comment type="caution">
    <text evidence="1">The sequence shown here is derived from an EMBL/GenBank/DDBJ whole genome shotgun (WGS) entry which is preliminary data.</text>
</comment>
<organism evidence="1 2">
    <name type="scientific">Durusdinium trenchii</name>
    <dbReference type="NCBI Taxonomy" id="1381693"/>
    <lineage>
        <taxon>Eukaryota</taxon>
        <taxon>Sar</taxon>
        <taxon>Alveolata</taxon>
        <taxon>Dinophyceae</taxon>
        <taxon>Suessiales</taxon>
        <taxon>Symbiodiniaceae</taxon>
        <taxon>Durusdinium</taxon>
    </lineage>
</organism>
<accession>A0ABP0K146</accession>
<dbReference type="Proteomes" id="UP001642484">
    <property type="component" value="Unassembled WGS sequence"/>
</dbReference>
<reference evidence="1 2" key="1">
    <citation type="submission" date="2024-02" db="EMBL/GenBank/DDBJ databases">
        <authorList>
            <person name="Chen Y."/>
            <person name="Shah S."/>
            <person name="Dougan E. K."/>
            <person name="Thang M."/>
            <person name="Chan C."/>
        </authorList>
    </citation>
    <scope>NUCLEOTIDE SEQUENCE [LARGE SCALE GENOMIC DNA]</scope>
</reference>
<proteinExistence type="predicted"/>
<keyword evidence="2" id="KW-1185">Reference proteome</keyword>
<evidence type="ECO:0000313" key="1">
    <source>
        <dbReference type="EMBL" id="CAK9020471.1"/>
    </source>
</evidence>
<evidence type="ECO:0000313" key="2">
    <source>
        <dbReference type="Proteomes" id="UP001642484"/>
    </source>
</evidence>
<dbReference type="EMBL" id="CAXAMN010007113">
    <property type="protein sequence ID" value="CAK9020471.1"/>
    <property type="molecule type" value="Genomic_DNA"/>
</dbReference>
<sequence>MSRWFTVPVFPFGPPCRLYCKPNQKPSFSPEVILFHDVPLERNMEKLMGVTGQIHDFNYDELPPFKQLLQPNAFCPEDAFPVAVKELKVSLFEDACRLLAGTGVLDFLERLFLVKGLIMVMPSCLIILDPDQPTVIGMC</sequence>
<protein>
    <submittedName>
        <fullName evidence="1">Uncharacterized protein</fullName>
    </submittedName>
</protein>
<gene>
    <name evidence="1" type="ORF">CCMP2556_LOCUS14073</name>
</gene>
<name>A0ABP0K146_9DINO</name>